<evidence type="ECO:0000313" key="2">
    <source>
        <dbReference type="Proteomes" id="UP000030104"/>
    </source>
</evidence>
<evidence type="ECO:0000313" key="1">
    <source>
        <dbReference type="EMBL" id="KGO64037.1"/>
    </source>
</evidence>
<dbReference type="EMBL" id="JQGA01001610">
    <property type="protein sequence ID" value="KGO64037.1"/>
    <property type="molecule type" value="Genomic_DNA"/>
</dbReference>
<gene>
    <name evidence="1" type="ORF">PITC_012740</name>
</gene>
<protein>
    <submittedName>
        <fullName evidence="1">Uncharacterized protein</fullName>
    </submittedName>
</protein>
<dbReference type="PhylomeDB" id="A0A0A2K858"/>
<accession>A0A0A2K858</accession>
<dbReference type="HOGENOM" id="CLU_1156724_0_0_1"/>
<dbReference type="OrthoDB" id="4359969at2759"/>
<organism evidence="1 2">
    <name type="scientific">Penicillium italicum</name>
    <name type="common">Blue mold</name>
    <dbReference type="NCBI Taxonomy" id="40296"/>
    <lineage>
        <taxon>Eukaryota</taxon>
        <taxon>Fungi</taxon>
        <taxon>Dikarya</taxon>
        <taxon>Ascomycota</taxon>
        <taxon>Pezizomycotina</taxon>
        <taxon>Eurotiomycetes</taxon>
        <taxon>Eurotiomycetidae</taxon>
        <taxon>Eurotiales</taxon>
        <taxon>Aspergillaceae</taxon>
        <taxon>Penicillium</taxon>
    </lineage>
</organism>
<dbReference type="Proteomes" id="UP000030104">
    <property type="component" value="Unassembled WGS sequence"/>
</dbReference>
<name>A0A0A2K858_PENIT</name>
<dbReference type="OMA" id="AIYTPMS"/>
<sequence length="247" mass="26686">MIRRPPTIISLEESDIESHLQRIYIRHTLTVEFEQLHLDDNCDETMDPSLGSYVSAESDVDIDTTDLSQEGSSCFESTSSRERSYASSNVIPHTSVTKSCLKPPNLNQQPSLQLTISTGIHSQADRSVDPLRLKVKFALSPQELELHTGKAPFEEIDGDCRGENLRPSHTDAIYTPMSVDSPASTPQVSFLSCGVSSSPATASVPPRDLTLASTMSYEAVLAEGTVSPASAANSVDEDCGSQNKIGI</sequence>
<comment type="caution">
    <text evidence="1">The sequence shown here is derived from an EMBL/GenBank/DDBJ whole genome shotgun (WGS) entry which is preliminary data.</text>
</comment>
<proteinExistence type="predicted"/>
<keyword evidence="2" id="KW-1185">Reference proteome</keyword>
<reference evidence="1 2" key="1">
    <citation type="journal article" date="2015" name="Mol. Plant Microbe Interact.">
        <title>Genome, transcriptome, and functional analyses of Penicillium expansum provide new insights into secondary metabolism and pathogenicity.</title>
        <authorList>
            <person name="Ballester A.R."/>
            <person name="Marcet-Houben M."/>
            <person name="Levin E."/>
            <person name="Sela N."/>
            <person name="Selma-Lazaro C."/>
            <person name="Carmona L."/>
            <person name="Wisniewski M."/>
            <person name="Droby S."/>
            <person name="Gonzalez-Candelas L."/>
            <person name="Gabaldon T."/>
        </authorList>
    </citation>
    <scope>NUCLEOTIDE SEQUENCE [LARGE SCALE GENOMIC DNA]</scope>
    <source>
        <strain evidence="1 2">PHI-1</strain>
    </source>
</reference>
<dbReference type="AlphaFoldDB" id="A0A0A2K858"/>